<gene>
    <name evidence="2" type="ORF">SDC9_134010</name>
</gene>
<dbReference type="Gene3D" id="3.40.50.2020">
    <property type="match status" value="1"/>
</dbReference>
<reference evidence="2" key="1">
    <citation type="submission" date="2019-08" db="EMBL/GenBank/DDBJ databases">
        <authorList>
            <person name="Kucharzyk K."/>
            <person name="Murdoch R.W."/>
            <person name="Higgins S."/>
            <person name="Loffler F."/>
        </authorList>
    </citation>
    <scope>NUCLEOTIDE SEQUENCE</scope>
</reference>
<feature type="domain" description="PRTase-CE" evidence="1">
    <location>
        <begin position="51"/>
        <end position="212"/>
    </location>
</feature>
<comment type="caution">
    <text evidence="2">The sequence shown here is derived from an EMBL/GenBank/DDBJ whole genome shotgun (WGS) entry which is preliminary data.</text>
</comment>
<organism evidence="2">
    <name type="scientific">bioreactor metagenome</name>
    <dbReference type="NCBI Taxonomy" id="1076179"/>
    <lineage>
        <taxon>unclassified sequences</taxon>
        <taxon>metagenomes</taxon>
        <taxon>ecological metagenomes</taxon>
    </lineage>
</organism>
<dbReference type="SUPFAM" id="SSF53271">
    <property type="entry name" value="PRTase-like"/>
    <property type="match status" value="1"/>
</dbReference>
<sequence length="232" mass="27039">MNRDLRLSADAFLSLVQVFKKNGWEIPDENAGLESRFNRFCERLSMFNSAEQHLIIELTQRFVVIDGNDYPTLLLKLLDHIREDEAATFKDVDKFFIFPLVAPEDIEKTKSSNFVWYYFQNEHIKYNPIFLDKTLVYCDIHKISWAKNLKQNQKVILLDDYIGSGETAVNALKWFCNDYKIPAQNIIILSIAAQEIGIKHIQKELGVDVFSYYIFKRGISDYYMGDALPSKT</sequence>
<dbReference type="EMBL" id="VSSQ01034845">
    <property type="protein sequence ID" value="MPM86917.1"/>
    <property type="molecule type" value="Genomic_DNA"/>
</dbReference>
<protein>
    <recommendedName>
        <fullName evidence="1">PRTase-CE domain-containing protein</fullName>
    </recommendedName>
</protein>
<dbReference type="InterPro" id="IPR029057">
    <property type="entry name" value="PRTase-like"/>
</dbReference>
<proteinExistence type="predicted"/>
<dbReference type="Pfam" id="PF24390">
    <property type="entry name" value="PRTase-CE"/>
    <property type="match status" value="1"/>
</dbReference>
<evidence type="ECO:0000259" key="1">
    <source>
        <dbReference type="Pfam" id="PF24390"/>
    </source>
</evidence>
<name>A0A645DCH5_9ZZZZ</name>
<dbReference type="CDD" id="cd06223">
    <property type="entry name" value="PRTases_typeI"/>
    <property type="match status" value="1"/>
</dbReference>
<dbReference type="InterPro" id="IPR000836">
    <property type="entry name" value="PRTase_dom"/>
</dbReference>
<dbReference type="AlphaFoldDB" id="A0A645DCH5"/>
<dbReference type="InterPro" id="IPR056920">
    <property type="entry name" value="PRTase-CE"/>
</dbReference>
<evidence type="ECO:0000313" key="2">
    <source>
        <dbReference type="EMBL" id="MPM86917.1"/>
    </source>
</evidence>
<accession>A0A645DCH5</accession>